<accession>A0A438FEP4</accession>
<dbReference type="EMBL" id="QGNW01000950">
    <property type="protein sequence ID" value="RVW58454.1"/>
    <property type="molecule type" value="Genomic_DNA"/>
</dbReference>
<evidence type="ECO:0000313" key="1">
    <source>
        <dbReference type="EMBL" id="RVW58454.1"/>
    </source>
</evidence>
<comment type="caution">
    <text evidence="1">The sequence shown here is derived from an EMBL/GenBank/DDBJ whole genome shotgun (WGS) entry which is preliminary data.</text>
</comment>
<proteinExistence type="predicted"/>
<evidence type="ECO:0000313" key="2">
    <source>
        <dbReference type="Proteomes" id="UP000288805"/>
    </source>
</evidence>
<reference evidence="1 2" key="1">
    <citation type="journal article" date="2018" name="PLoS Genet.">
        <title>Population sequencing reveals clonal diversity and ancestral inbreeding in the grapevine cultivar Chardonnay.</title>
        <authorList>
            <person name="Roach M.J."/>
            <person name="Johnson D.L."/>
            <person name="Bohlmann J."/>
            <person name="van Vuuren H.J."/>
            <person name="Jones S.J."/>
            <person name="Pretorius I.S."/>
            <person name="Schmidt S.A."/>
            <person name="Borneman A.R."/>
        </authorList>
    </citation>
    <scope>NUCLEOTIDE SEQUENCE [LARGE SCALE GENOMIC DNA]</scope>
    <source>
        <strain evidence="2">cv. Chardonnay</strain>
        <tissue evidence="1">Leaf</tissue>
    </source>
</reference>
<sequence length="61" mass="6757">MSAPLETLQRAPISLMAHRTVINYIHGELMAQISFQMAKEENGSLGHSKGKSECNSVNVHY</sequence>
<name>A0A438FEP4_VITVI</name>
<dbReference type="AlphaFoldDB" id="A0A438FEP4"/>
<dbReference type="Proteomes" id="UP000288805">
    <property type="component" value="Unassembled WGS sequence"/>
</dbReference>
<organism evidence="1 2">
    <name type="scientific">Vitis vinifera</name>
    <name type="common">Grape</name>
    <dbReference type="NCBI Taxonomy" id="29760"/>
    <lineage>
        <taxon>Eukaryota</taxon>
        <taxon>Viridiplantae</taxon>
        <taxon>Streptophyta</taxon>
        <taxon>Embryophyta</taxon>
        <taxon>Tracheophyta</taxon>
        <taxon>Spermatophyta</taxon>
        <taxon>Magnoliopsida</taxon>
        <taxon>eudicotyledons</taxon>
        <taxon>Gunneridae</taxon>
        <taxon>Pentapetalae</taxon>
        <taxon>rosids</taxon>
        <taxon>Vitales</taxon>
        <taxon>Vitaceae</taxon>
        <taxon>Viteae</taxon>
        <taxon>Vitis</taxon>
    </lineage>
</organism>
<gene>
    <name evidence="1" type="ORF">CK203_115135</name>
</gene>
<protein>
    <submittedName>
        <fullName evidence="1">Uncharacterized protein</fullName>
    </submittedName>
</protein>